<name>A0AAV3M8A8_9GAMM</name>
<dbReference type="Proteomes" id="UP000022311">
    <property type="component" value="Unassembled WGS sequence"/>
</dbReference>
<reference evidence="1 2" key="1">
    <citation type="submission" date="2014-01" db="EMBL/GenBank/DDBJ databases">
        <authorList>
            <person name="Durkin A.S."/>
            <person name="McCorrison J."/>
            <person name="Torralba M."/>
            <person name="Gillis M."/>
            <person name="Haft D.H."/>
            <person name="Methe B."/>
            <person name="Sutton G."/>
            <person name="Nelson K.E."/>
        </authorList>
    </citation>
    <scope>NUCLEOTIDE SEQUENCE [LARGE SCALE GENOMIC DNA]</scope>
    <source>
        <strain evidence="1 2">205/92</strain>
    </source>
</reference>
<evidence type="ECO:0008006" key="3">
    <source>
        <dbReference type="Google" id="ProtNLM"/>
    </source>
</evidence>
<comment type="caution">
    <text evidence="1">The sequence shown here is derived from an EMBL/GenBank/DDBJ whole genome shotgun (WGS) entry which is preliminary data.</text>
</comment>
<proteinExistence type="predicted"/>
<evidence type="ECO:0000313" key="1">
    <source>
        <dbReference type="EMBL" id="EUD11957.1"/>
    </source>
</evidence>
<evidence type="ECO:0000313" key="2">
    <source>
        <dbReference type="Proteomes" id="UP000022311"/>
    </source>
</evidence>
<gene>
    <name evidence="1" type="ORF">HMPREF1563_1561</name>
</gene>
<dbReference type="AlphaFoldDB" id="A0AAV3M8A8"/>
<dbReference type="RefSeq" id="WP_268244023.1">
    <property type="nucleotide sequence ID" value="NZ_JALD01000028.1"/>
</dbReference>
<dbReference type="EMBL" id="JALD01000028">
    <property type="protein sequence ID" value="EUD11957.1"/>
    <property type="molecule type" value="Genomic_DNA"/>
</dbReference>
<protein>
    <recommendedName>
        <fullName evidence="3">Phage protein</fullName>
    </recommendedName>
</protein>
<sequence>MHTCHRCGDEIESVDDIMDGDDYGFDEVCKECLDELKEDSCD</sequence>
<accession>A0AAV3M8A8</accession>
<organism evidence="1 2">
    <name type="scientific">Providencia alcalifaciens 205/92</name>
    <dbReference type="NCBI Taxonomy" id="1256988"/>
    <lineage>
        <taxon>Bacteria</taxon>
        <taxon>Pseudomonadati</taxon>
        <taxon>Pseudomonadota</taxon>
        <taxon>Gammaproteobacteria</taxon>
        <taxon>Enterobacterales</taxon>
        <taxon>Morganellaceae</taxon>
        <taxon>Providencia</taxon>
    </lineage>
</organism>